<keyword evidence="4" id="KW-0808">Transferase</keyword>
<proteinExistence type="predicted"/>
<keyword evidence="5" id="KW-0547">Nucleotide-binding</keyword>
<evidence type="ECO:0000256" key="4">
    <source>
        <dbReference type="ARBA" id="ARBA00022679"/>
    </source>
</evidence>
<keyword evidence="12" id="KW-1185">Reference proteome</keyword>
<evidence type="ECO:0000256" key="8">
    <source>
        <dbReference type="ARBA" id="ARBA00023012"/>
    </source>
</evidence>
<feature type="transmembrane region" description="Helical" evidence="9">
    <location>
        <begin position="69"/>
        <end position="97"/>
    </location>
</feature>
<dbReference type="PANTHER" id="PTHR24421">
    <property type="entry name" value="NITRATE/NITRITE SENSOR PROTEIN NARX-RELATED"/>
    <property type="match status" value="1"/>
</dbReference>
<dbReference type="InterPro" id="IPR050482">
    <property type="entry name" value="Sensor_HK_TwoCompSys"/>
</dbReference>
<organism evidence="11 12">
    <name type="scientific">Streptomyces synnematoformans</name>
    <dbReference type="NCBI Taxonomy" id="415721"/>
    <lineage>
        <taxon>Bacteria</taxon>
        <taxon>Bacillati</taxon>
        <taxon>Actinomycetota</taxon>
        <taxon>Actinomycetes</taxon>
        <taxon>Kitasatosporales</taxon>
        <taxon>Streptomycetaceae</taxon>
        <taxon>Streptomyces</taxon>
    </lineage>
</organism>
<dbReference type="Gene3D" id="3.30.565.10">
    <property type="entry name" value="Histidine kinase-like ATPase, C-terminal domain"/>
    <property type="match status" value="1"/>
</dbReference>
<dbReference type="InterPro" id="IPR036890">
    <property type="entry name" value="HATPase_C_sf"/>
</dbReference>
<dbReference type="PANTHER" id="PTHR24421:SF10">
    <property type="entry name" value="NITRATE_NITRITE SENSOR PROTEIN NARQ"/>
    <property type="match status" value="1"/>
</dbReference>
<dbReference type="Pfam" id="PF02518">
    <property type="entry name" value="HATPase_c"/>
    <property type="match status" value="1"/>
</dbReference>
<dbReference type="RefSeq" id="WP_344291551.1">
    <property type="nucleotide sequence ID" value="NZ_BAAAPF010000153.1"/>
</dbReference>
<evidence type="ECO:0000256" key="9">
    <source>
        <dbReference type="SAM" id="Phobius"/>
    </source>
</evidence>
<name>A0ABN2YXM6_9ACTN</name>
<evidence type="ECO:0000313" key="12">
    <source>
        <dbReference type="Proteomes" id="UP001500443"/>
    </source>
</evidence>
<keyword evidence="9" id="KW-1133">Transmembrane helix</keyword>
<keyword evidence="6" id="KW-0418">Kinase</keyword>
<feature type="transmembrane region" description="Helical" evidence="9">
    <location>
        <begin position="129"/>
        <end position="154"/>
    </location>
</feature>
<keyword evidence="7" id="KW-0067">ATP-binding</keyword>
<keyword evidence="3" id="KW-0597">Phosphoprotein</keyword>
<dbReference type="InterPro" id="IPR003594">
    <property type="entry name" value="HATPase_dom"/>
</dbReference>
<evidence type="ECO:0000256" key="7">
    <source>
        <dbReference type="ARBA" id="ARBA00022840"/>
    </source>
</evidence>
<keyword evidence="9" id="KW-0472">Membrane</keyword>
<dbReference type="SUPFAM" id="SSF55874">
    <property type="entry name" value="ATPase domain of HSP90 chaperone/DNA topoisomerase II/histidine kinase"/>
    <property type="match status" value="1"/>
</dbReference>
<evidence type="ECO:0000256" key="2">
    <source>
        <dbReference type="ARBA" id="ARBA00012438"/>
    </source>
</evidence>
<dbReference type="InterPro" id="IPR011712">
    <property type="entry name" value="Sig_transdc_His_kin_sub3_dim/P"/>
</dbReference>
<feature type="domain" description="Histidine kinase/HSP90-like ATPase" evidence="10">
    <location>
        <begin position="269"/>
        <end position="356"/>
    </location>
</feature>
<keyword evidence="9" id="KW-0812">Transmembrane</keyword>
<dbReference type="EC" id="2.7.13.3" evidence="2"/>
<dbReference type="SMART" id="SM00387">
    <property type="entry name" value="HATPase_c"/>
    <property type="match status" value="1"/>
</dbReference>
<evidence type="ECO:0000256" key="3">
    <source>
        <dbReference type="ARBA" id="ARBA00022553"/>
    </source>
</evidence>
<dbReference type="CDD" id="cd16917">
    <property type="entry name" value="HATPase_UhpB-NarQ-NarX-like"/>
    <property type="match status" value="1"/>
</dbReference>
<sequence>MSHPVPWVPPVLYGAVLVGGLYYAAIGPGLGWRSAAFAAALTALVLWELRPRTSAAGTRAEVAALAARAAAYGAVVALDVSGLSRVLFVLVPFLGYFAFGRRTAVWLGAGCVCAVAAVFTAAVDSWWTRAAYISDLLMFTLGVVLATTMAAVAVRERQARERVAELSAARERNRLAREIHDSLGHHLTAIGVQLEAAEAFGALAPERAARAVAHARRSAGQALHEVRSSVRALGDGGEAEFGGALEELVARLDGDDRRVTLTVTGASRRPPLVLYRAAQEALANACRHAHAARIAVHVAYDERGARLRVEDDGRGFDGAPEGFGLRGLRERVRAAGGTVVLTTSASGTTLEVAVPW</sequence>
<feature type="transmembrane region" description="Helical" evidence="9">
    <location>
        <begin position="6"/>
        <end position="23"/>
    </location>
</feature>
<accession>A0ABN2YXM6</accession>
<evidence type="ECO:0000313" key="11">
    <source>
        <dbReference type="EMBL" id="GAA2133571.1"/>
    </source>
</evidence>
<dbReference type="EMBL" id="BAAAPF010000153">
    <property type="protein sequence ID" value="GAA2133571.1"/>
    <property type="molecule type" value="Genomic_DNA"/>
</dbReference>
<dbReference type="Gene3D" id="1.20.5.1930">
    <property type="match status" value="1"/>
</dbReference>
<gene>
    <name evidence="11" type="ORF">GCM10009802_42030</name>
</gene>
<feature type="transmembrane region" description="Helical" evidence="9">
    <location>
        <begin position="104"/>
        <end position="123"/>
    </location>
</feature>
<evidence type="ECO:0000259" key="10">
    <source>
        <dbReference type="SMART" id="SM00387"/>
    </source>
</evidence>
<comment type="caution">
    <text evidence="11">The sequence shown here is derived from an EMBL/GenBank/DDBJ whole genome shotgun (WGS) entry which is preliminary data.</text>
</comment>
<dbReference type="Proteomes" id="UP001500443">
    <property type="component" value="Unassembled WGS sequence"/>
</dbReference>
<protein>
    <recommendedName>
        <fullName evidence="2">histidine kinase</fullName>
        <ecNumber evidence="2">2.7.13.3</ecNumber>
    </recommendedName>
</protein>
<dbReference type="Pfam" id="PF07730">
    <property type="entry name" value="HisKA_3"/>
    <property type="match status" value="1"/>
</dbReference>
<comment type="catalytic activity">
    <reaction evidence="1">
        <text>ATP + protein L-histidine = ADP + protein N-phospho-L-histidine.</text>
        <dbReference type="EC" id="2.7.13.3"/>
    </reaction>
</comment>
<evidence type="ECO:0000256" key="1">
    <source>
        <dbReference type="ARBA" id="ARBA00000085"/>
    </source>
</evidence>
<reference evidence="11 12" key="1">
    <citation type="journal article" date="2019" name="Int. J. Syst. Evol. Microbiol.">
        <title>The Global Catalogue of Microorganisms (GCM) 10K type strain sequencing project: providing services to taxonomists for standard genome sequencing and annotation.</title>
        <authorList>
            <consortium name="The Broad Institute Genomics Platform"/>
            <consortium name="The Broad Institute Genome Sequencing Center for Infectious Disease"/>
            <person name="Wu L."/>
            <person name="Ma J."/>
        </authorList>
    </citation>
    <scope>NUCLEOTIDE SEQUENCE [LARGE SCALE GENOMIC DNA]</scope>
    <source>
        <strain evidence="11 12">JCM 15481</strain>
    </source>
</reference>
<evidence type="ECO:0000256" key="5">
    <source>
        <dbReference type="ARBA" id="ARBA00022741"/>
    </source>
</evidence>
<keyword evidence="8" id="KW-0902">Two-component regulatory system</keyword>
<evidence type="ECO:0000256" key="6">
    <source>
        <dbReference type="ARBA" id="ARBA00022777"/>
    </source>
</evidence>